<dbReference type="EMBL" id="VYQB01000036">
    <property type="protein sequence ID" value="KAA9011328.1"/>
    <property type="molecule type" value="Genomic_DNA"/>
</dbReference>
<dbReference type="Gene3D" id="3.40.50.2000">
    <property type="entry name" value="Glycogen Phosphorylase B"/>
    <property type="match status" value="1"/>
</dbReference>
<dbReference type="Gene3D" id="3.90.550.10">
    <property type="entry name" value="Spore Coat Polysaccharide Biosynthesis Protein SpsA, Chain A"/>
    <property type="match status" value="1"/>
</dbReference>
<evidence type="ECO:0000259" key="1">
    <source>
        <dbReference type="Pfam" id="PF00535"/>
    </source>
</evidence>
<dbReference type="Pfam" id="PF00535">
    <property type="entry name" value="Glycos_transf_2"/>
    <property type="match status" value="1"/>
</dbReference>
<proteinExistence type="predicted"/>
<accession>A0ABQ6T6P3</accession>
<gene>
    <name evidence="2" type="ORF">F4U96_23285</name>
</gene>
<keyword evidence="3" id="KW-1185">Reference proteome</keyword>
<organism evidence="2 3">
    <name type="scientific">Sphingobium limneticum</name>
    <dbReference type="NCBI Taxonomy" id="1007511"/>
    <lineage>
        <taxon>Bacteria</taxon>
        <taxon>Pseudomonadati</taxon>
        <taxon>Pseudomonadota</taxon>
        <taxon>Alphaproteobacteria</taxon>
        <taxon>Sphingomonadales</taxon>
        <taxon>Sphingomonadaceae</taxon>
        <taxon>Sphingobium</taxon>
    </lineage>
</organism>
<dbReference type="InterPro" id="IPR001173">
    <property type="entry name" value="Glyco_trans_2-like"/>
</dbReference>
<dbReference type="InterPro" id="IPR029044">
    <property type="entry name" value="Nucleotide-diphossugar_trans"/>
</dbReference>
<dbReference type="RefSeq" id="WP_150443137.1">
    <property type="nucleotide sequence ID" value="NZ_VYQB01000036.1"/>
</dbReference>
<name>A0ABQ6T6P3_9SPHN</name>
<dbReference type="PANTHER" id="PTHR43179">
    <property type="entry name" value="RHAMNOSYLTRANSFERASE WBBL"/>
    <property type="match status" value="1"/>
</dbReference>
<feature type="domain" description="Glycosyltransferase 2-like" evidence="1">
    <location>
        <begin position="517"/>
        <end position="693"/>
    </location>
</feature>
<reference evidence="2 3" key="1">
    <citation type="submission" date="2019-09" db="EMBL/GenBank/DDBJ databases">
        <authorList>
            <person name="Feng G."/>
        </authorList>
    </citation>
    <scope>NUCLEOTIDE SEQUENCE [LARGE SCALE GENOMIC DNA]</scope>
    <source>
        <strain evidence="2 3">KACC 19284</strain>
    </source>
</reference>
<dbReference type="Proteomes" id="UP000326364">
    <property type="component" value="Unassembled WGS sequence"/>
</dbReference>
<dbReference type="SUPFAM" id="SSF53448">
    <property type="entry name" value="Nucleotide-diphospho-sugar transferases"/>
    <property type="match status" value="1"/>
</dbReference>
<sequence>MIEENYSNNDLADIIIESEIFDREWYIENYHDVKNSGIDPFHHFISTGFFEGRSPSAKFDLEYYLSRYPDVAKSGLHPLEHYIRHGRHSGMNASRIYQVGFVGSLSDIIAESGIFDKNWYISHYPDIVAQNADPFEHYSKTGIAEHRNPGPGFSEEYYISQNPSIINSFYLPFEHYLRIGIKQGLLPIPMEEGRFDILLNTSGLFDPEWYLETYLDVKRAGIDPFDHFVNSGAQEKRDPGPFFETRFYEERYPQVQSVAMSPIEHYLRIGRKSDFVCKGPPPYTRWLKRYDELTNDDVQNIMDDVDASAPGKIFVIRIGLGADRDDGVSSQIGYAPELITLASERDIEPALQALSALQPSDMVLAYDKTCTLYPHTIYAFRKLIQAQGKLFAYSDHDHIDDTGDRYTPVFKPAMSPQFLTQFPYQGPMLAWTGEAWDAPLFSVMFKDALADLEGAFARLIGSANAGDVAHVPLPLYSITKEKTADFSDRGLMPYEPYRLKNHVSSSATSHYSETIDIVIPTRDGLDITRECIESIIEKTRYSRDLFNIIIVDNDSVEDATLEYFRAFQTLKNCKVVPSPGAFNFSKICNEGARAGQAEFVLFLNNDVTVLDPQWLEKMVENARIADVGVVGGRLLYPDLTVQHGGVVTGFQGIGVHRLVGVAEITARQIDYSREMSAITGACIMLKRSIYEQVGGFDEALGVAFNDVSLCLCVSEIGYRNLYLADALLIHHESKSRGLDDNRPKAVRNMLEAIYARHKHPDAFRNDPYYSPNLSFDRLGHIAFPPRVTRPWRKASKERSVLILSVGHGIGHGVGAVVEMQAAFLREQGWHVVIGGPIGRFDRAYEGCVRVQLDGVQEAAEYVASTGFDVVIVHTPPFYSITRYLPSKPLVYIYDHGEPTPSLFEDYIEREDIDREKRFSAALAKRKFVISKAIYEQQFDKDAIILRNGNSHLSRWSGEWQKRRDGIRKKLGLEDNFVILNVCRFHQAERRYKGVDQYIELASEARYTVSGAGEKLAFMLAGRGDDEDIKYVKSRGIRAFANVSNEELSELYVAADLYVNLSQWEGYNLGIGQALAMGLPAIASDIPAHREFGIEVSSATPELCRFVGGHFRKWTLGSPPRKEKVDEWRDVFKRMLRVIESDLEQESRNPLSFS</sequence>
<evidence type="ECO:0000313" key="3">
    <source>
        <dbReference type="Proteomes" id="UP000326364"/>
    </source>
</evidence>
<evidence type="ECO:0000313" key="2">
    <source>
        <dbReference type="EMBL" id="KAA9011328.1"/>
    </source>
</evidence>
<dbReference type="Pfam" id="PF13692">
    <property type="entry name" value="Glyco_trans_1_4"/>
    <property type="match status" value="1"/>
</dbReference>
<dbReference type="PANTHER" id="PTHR43179:SF7">
    <property type="entry name" value="RHAMNOSYLTRANSFERASE WBBL"/>
    <property type="match status" value="1"/>
</dbReference>
<comment type="caution">
    <text evidence="2">The sequence shown here is derived from an EMBL/GenBank/DDBJ whole genome shotgun (WGS) entry which is preliminary data.</text>
</comment>
<dbReference type="CDD" id="cd04186">
    <property type="entry name" value="GT_2_like_c"/>
    <property type="match status" value="1"/>
</dbReference>
<dbReference type="CDD" id="cd03801">
    <property type="entry name" value="GT4_PimA-like"/>
    <property type="match status" value="1"/>
</dbReference>
<dbReference type="SUPFAM" id="SSF53756">
    <property type="entry name" value="UDP-Glycosyltransferase/glycogen phosphorylase"/>
    <property type="match status" value="1"/>
</dbReference>
<protein>
    <submittedName>
        <fullName evidence="2">Glycosyltransferase</fullName>
    </submittedName>
</protein>